<dbReference type="InterPro" id="IPR000160">
    <property type="entry name" value="GGDEF_dom"/>
</dbReference>
<dbReference type="SMART" id="SM00448">
    <property type="entry name" value="REC"/>
    <property type="match status" value="1"/>
</dbReference>
<dbReference type="CDD" id="cd01949">
    <property type="entry name" value="GGDEF"/>
    <property type="match status" value="1"/>
</dbReference>
<evidence type="ECO:0000313" key="7">
    <source>
        <dbReference type="EMBL" id="MEP0818158.1"/>
    </source>
</evidence>
<dbReference type="SUPFAM" id="SSF55073">
    <property type="entry name" value="Nucleotide cyclase"/>
    <property type="match status" value="1"/>
</dbReference>
<dbReference type="CDD" id="cd01948">
    <property type="entry name" value="EAL"/>
    <property type="match status" value="1"/>
</dbReference>
<evidence type="ECO:0000259" key="3">
    <source>
        <dbReference type="PROSITE" id="PS50112"/>
    </source>
</evidence>
<dbReference type="PROSITE" id="PS50110">
    <property type="entry name" value="RESPONSE_REGULATORY"/>
    <property type="match status" value="1"/>
</dbReference>
<feature type="domain" description="PAS" evidence="3">
    <location>
        <begin position="397"/>
        <end position="469"/>
    </location>
</feature>
<reference evidence="7 8" key="1">
    <citation type="submission" date="2022-04" db="EMBL/GenBank/DDBJ databases">
        <title>Positive selection, recombination, and allopatry shape intraspecific diversity of widespread and dominant cyanobacteria.</title>
        <authorList>
            <person name="Wei J."/>
            <person name="Shu W."/>
            <person name="Hu C."/>
        </authorList>
    </citation>
    <scope>NUCLEOTIDE SEQUENCE [LARGE SCALE GENOMIC DNA]</scope>
    <source>
        <strain evidence="7 8">GB2-A4</strain>
    </source>
</reference>
<dbReference type="Gene3D" id="2.10.70.100">
    <property type="match status" value="1"/>
</dbReference>
<dbReference type="CDD" id="cd00130">
    <property type="entry name" value="PAS"/>
    <property type="match status" value="3"/>
</dbReference>
<dbReference type="InterPro" id="IPR029787">
    <property type="entry name" value="Nucleotide_cyclase"/>
</dbReference>
<dbReference type="SUPFAM" id="SSF52172">
    <property type="entry name" value="CheY-like"/>
    <property type="match status" value="1"/>
</dbReference>
<feature type="modified residue" description="4-aspartylphosphate" evidence="1">
    <location>
        <position position="59"/>
    </location>
</feature>
<dbReference type="Gene3D" id="3.30.70.270">
    <property type="match status" value="1"/>
</dbReference>
<evidence type="ECO:0000313" key="8">
    <source>
        <dbReference type="Proteomes" id="UP001464891"/>
    </source>
</evidence>
<dbReference type="InterPro" id="IPR043128">
    <property type="entry name" value="Rev_trsase/Diguanyl_cyclase"/>
</dbReference>
<evidence type="ECO:0000259" key="6">
    <source>
        <dbReference type="PROSITE" id="PS50887"/>
    </source>
</evidence>
<dbReference type="InterPro" id="IPR000700">
    <property type="entry name" value="PAS-assoc_C"/>
</dbReference>
<dbReference type="EMBL" id="JAMPKM010000007">
    <property type="protein sequence ID" value="MEP0818158.1"/>
    <property type="molecule type" value="Genomic_DNA"/>
</dbReference>
<gene>
    <name evidence="7" type="ORF">NC998_13735</name>
</gene>
<dbReference type="InterPro" id="IPR001610">
    <property type="entry name" value="PAC"/>
</dbReference>
<dbReference type="PANTHER" id="PTHR44757:SF2">
    <property type="entry name" value="BIOFILM ARCHITECTURE MAINTENANCE PROTEIN MBAA"/>
    <property type="match status" value="1"/>
</dbReference>
<dbReference type="SUPFAM" id="SSF55785">
    <property type="entry name" value="PYP-like sensor domain (PAS domain)"/>
    <property type="match status" value="3"/>
</dbReference>
<evidence type="ECO:0000259" key="4">
    <source>
        <dbReference type="PROSITE" id="PS50113"/>
    </source>
</evidence>
<organism evidence="7 8">
    <name type="scientific">Trichocoleus desertorum GB2-A4</name>
    <dbReference type="NCBI Taxonomy" id="2933944"/>
    <lineage>
        <taxon>Bacteria</taxon>
        <taxon>Bacillati</taxon>
        <taxon>Cyanobacteriota</taxon>
        <taxon>Cyanophyceae</taxon>
        <taxon>Leptolyngbyales</taxon>
        <taxon>Trichocoleusaceae</taxon>
        <taxon>Trichocoleus</taxon>
    </lineage>
</organism>
<dbReference type="PROSITE" id="PS50113">
    <property type="entry name" value="PAC"/>
    <property type="match status" value="3"/>
</dbReference>
<dbReference type="SMART" id="SM00267">
    <property type="entry name" value="GGDEF"/>
    <property type="match status" value="1"/>
</dbReference>
<dbReference type="InterPro" id="IPR001633">
    <property type="entry name" value="EAL_dom"/>
</dbReference>
<accession>A0ABV0J8Q3</accession>
<dbReference type="InterPro" id="IPR035965">
    <property type="entry name" value="PAS-like_dom_sf"/>
</dbReference>
<dbReference type="Gene3D" id="3.40.50.2300">
    <property type="match status" value="1"/>
</dbReference>
<dbReference type="Pfam" id="PF00072">
    <property type="entry name" value="Response_reg"/>
    <property type="match status" value="1"/>
</dbReference>
<dbReference type="SMART" id="SM00052">
    <property type="entry name" value="EAL"/>
    <property type="match status" value="1"/>
</dbReference>
<dbReference type="PROSITE" id="PS50112">
    <property type="entry name" value="PAS"/>
    <property type="match status" value="3"/>
</dbReference>
<feature type="domain" description="PAC" evidence="4">
    <location>
        <begin position="342"/>
        <end position="396"/>
    </location>
</feature>
<dbReference type="InterPro" id="IPR001789">
    <property type="entry name" value="Sig_transdc_resp-reg_receiver"/>
</dbReference>
<dbReference type="PROSITE" id="PS50887">
    <property type="entry name" value="GGDEF"/>
    <property type="match status" value="1"/>
</dbReference>
<comment type="caution">
    <text evidence="7">The sequence shown here is derived from an EMBL/GenBank/DDBJ whole genome shotgun (WGS) entry which is preliminary data.</text>
</comment>
<dbReference type="PROSITE" id="PS50883">
    <property type="entry name" value="EAL"/>
    <property type="match status" value="1"/>
</dbReference>
<feature type="domain" description="PAC" evidence="4">
    <location>
        <begin position="212"/>
        <end position="264"/>
    </location>
</feature>
<feature type="domain" description="PAS" evidence="3">
    <location>
        <begin position="137"/>
        <end position="210"/>
    </location>
</feature>
<dbReference type="Pfam" id="PF08447">
    <property type="entry name" value="PAS_3"/>
    <property type="match status" value="2"/>
</dbReference>
<dbReference type="NCBIfam" id="TIGR00229">
    <property type="entry name" value="sensory_box"/>
    <property type="match status" value="3"/>
</dbReference>
<dbReference type="Pfam" id="PF00563">
    <property type="entry name" value="EAL"/>
    <property type="match status" value="1"/>
</dbReference>
<dbReference type="NCBIfam" id="TIGR00254">
    <property type="entry name" value="GGDEF"/>
    <property type="match status" value="1"/>
</dbReference>
<dbReference type="Gene3D" id="3.20.20.450">
    <property type="entry name" value="EAL domain"/>
    <property type="match status" value="1"/>
</dbReference>
<proteinExistence type="predicted"/>
<dbReference type="InterPro" id="IPR052155">
    <property type="entry name" value="Biofilm_reg_signaling"/>
</dbReference>
<dbReference type="InterPro" id="IPR000014">
    <property type="entry name" value="PAS"/>
</dbReference>
<dbReference type="CDD" id="cd00156">
    <property type="entry name" value="REC"/>
    <property type="match status" value="1"/>
</dbReference>
<dbReference type="InterPro" id="IPR011006">
    <property type="entry name" value="CheY-like_superfamily"/>
</dbReference>
<feature type="domain" description="GGDEF" evidence="6">
    <location>
        <begin position="558"/>
        <end position="691"/>
    </location>
</feature>
<dbReference type="InterPro" id="IPR035919">
    <property type="entry name" value="EAL_sf"/>
</dbReference>
<protein>
    <submittedName>
        <fullName evidence="7">EAL domain-containing protein</fullName>
    </submittedName>
</protein>
<dbReference type="RefSeq" id="WP_190432625.1">
    <property type="nucleotide sequence ID" value="NZ_JAMPKM010000007.1"/>
</dbReference>
<feature type="domain" description="PAC" evidence="4">
    <location>
        <begin position="473"/>
        <end position="525"/>
    </location>
</feature>
<feature type="domain" description="PAS" evidence="3">
    <location>
        <begin position="268"/>
        <end position="317"/>
    </location>
</feature>
<dbReference type="Pfam" id="PF13426">
    <property type="entry name" value="PAS_9"/>
    <property type="match status" value="1"/>
</dbReference>
<name>A0ABV0J8Q3_9CYAN</name>
<dbReference type="PANTHER" id="PTHR44757">
    <property type="entry name" value="DIGUANYLATE CYCLASE DGCP"/>
    <property type="match status" value="1"/>
</dbReference>
<dbReference type="InterPro" id="IPR013655">
    <property type="entry name" value="PAS_fold_3"/>
</dbReference>
<sequence>MYQYPIKVLLVEDDEDDYVLTRSLLSEIEGDKFTLEWVQTYEAALTVMGQHRHSIYLIDYRLGLHDGLELLQAAIAQGCRAPIILLTGQGDQEIDLAAMQAGAADYLVKGRIDAALLERAIRYAIERKRTLEALRASESRLEGILASLEDVVWSVSATTFETIYISPAAAALYGRPVAEFYQNPRLWLEVVHPEDLEQVKAASEHLLKVGFKNLEYRILQPTGGVRWIHDRAHVVYDGGSQGDRIDGMAIDITEAKQAEASLKAIVRENSQLASAIANMTIGVVITDPNLPENPIIFANPGFTKMTGYTPEEVLGRNCRFLQGADTNPVHVDEMRHAIATHRSITQVLLNYRKDGTPFWNELTINPVFDADGKLINFIGLQNDVTGRKQAEAALRESQERYALAVQGANDGLWDWNLKTNEIYFSPRWKSMLGHQEDEIGSCPEEWLHRVHPEDVERLKAQIDLHLEGLSPHFESEHRMQHQDGSYRWMLSRGLAVRDADGKISRMAGSQTDVTSRKQVEKQLLHDAFHDVLTGLPNRALFMDRLGLSIERSKRPGNNLFAVLFLDLDRFKVINDSLGHMIGDQLLISIARRLEACLRGGDTVARLGGDEFTILLDDISDLDDATRIANRIHHALQSPFNLQGQEVFTSVSIGIALSETGYDWPEDLLRDADTAMYRAKSLGRACHKVFDRTMHLRAVELLHLETDLRRAIERQELRLHYQPIVSLTTGRIHGFEALIRWQHPERGLMSPAEFIPVAEETGLIVPVGLWVLREACQQAQKWQKQFSTSFPLTMSVNLSGKQFSQPDLIGQIEQILQATALDARSLKLEITESVMMENAESATKMLLRLKALGVQLHIDDFGTGYSSLSYLHRFPIDQLKIDRSFVKRLGADDESAEIVRAIVTLAHNLGIHVTAEGVETAEQLTQLRALECEYGQGYFFFQPLTEAVVEKLILTEQQWSESCECLTSELGQTTHSDPALCRSVNLALPGINPEALRVIPEAVPKPSS</sequence>
<evidence type="ECO:0000259" key="2">
    <source>
        <dbReference type="PROSITE" id="PS50110"/>
    </source>
</evidence>
<feature type="domain" description="Response regulatory" evidence="2">
    <location>
        <begin position="7"/>
        <end position="124"/>
    </location>
</feature>
<evidence type="ECO:0000259" key="5">
    <source>
        <dbReference type="PROSITE" id="PS50883"/>
    </source>
</evidence>
<dbReference type="SMART" id="SM00091">
    <property type="entry name" value="PAS"/>
    <property type="match status" value="3"/>
</dbReference>
<keyword evidence="8" id="KW-1185">Reference proteome</keyword>
<dbReference type="Gene3D" id="3.30.450.20">
    <property type="entry name" value="PAS domain"/>
    <property type="match status" value="3"/>
</dbReference>
<dbReference type="SUPFAM" id="SSF141868">
    <property type="entry name" value="EAL domain-like"/>
    <property type="match status" value="1"/>
</dbReference>
<keyword evidence="1" id="KW-0597">Phosphoprotein</keyword>
<feature type="domain" description="EAL" evidence="5">
    <location>
        <begin position="700"/>
        <end position="956"/>
    </location>
</feature>
<dbReference type="SMART" id="SM00086">
    <property type="entry name" value="PAC"/>
    <property type="match status" value="3"/>
</dbReference>
<dbReference type="Pfam" id="PF00990">
    <property type="entry name" value="GGDEF"/>
    <property type="match status" value="1"/>
</dbReference>
<evidence type="ECO:0000256" key="1">
    <source>
        <dbReference type="PROSITE-ProRule" id="PRU00169"/>
    </source>
</evidence>
<dbReference type="Proteomes" id="UP001464891">
    <property type="component" value="Unassembled WGS sequence"/>
</dbReference>